<name>A0A510KNL1_9FUSO</name>
<dbReference type="PANTHER" id="PTHR43432:SF5">
    <property type="entry name" value="ELP3_MIAA_NIFB-LIKE RADICAL SAM CORE DOMAIN-CONTAINING PROTEIN"/>
    <property type="match status" value="1"/>
</dbReference>
<dbReference type="Proteomes" id="UP000321378">
    <property type="component" value="Chromosome"/>
</dbReference>
<protein>
    <recommendedName>
        <fullName evidence="4">Radical SAM core domain-containing protein</fullName>
    </recommendedName>
</protein>
<dbReference type="SFLD" id="SFLDS00029">
    <property type="entry name" value="Radical_SAM"/>
    <property type="match status" value="1"/>
</dbReference>
<dbReference type="InterPro" id="IPR040086">
    <property type="entry name" value="MJ0683-like"/>
</dbReference>
<dbReference type="Pfam" id="PF04055">
    <property type="entry name" value="Radical_SAM"/>
    <property type="match status" value="1"/>
</dbReference>
<dbReference type="RefSeq" id="WP_146996522.1">
    <property type="nucleotide sequence ID" value="NZ_AP019840.1"/>
</dbReference>
<dbReference type="Gene3D" id="3.80.30.30">
    <property type="match status" value="1"/>
</dbReference>
<keyword evidence="1" id="KW-0479">Metal-binding</keyword>
<evidence type="ECO:0000256" key="3">
    <source>
        <dbReference type="ARBA" id="ARBA00023014"/>
    </source>
</evidence>
<dbReference type="AlphaFoldDB" id="A0A510KNL1"/>
<evidence type="ECO:0000259" key="4">
    <source>
        <dbReference type="Pfam" id="PF04055"/>
    </source>
</evidence>
<dbReference type="EMBL" id="AP019840">
    <property type="protein sequence ID" value="BBM52211.1"/>
    <property type="molecule type" value="Genomic_DNA"/>
</dbReference>
<proteinExistence type="predicted"/>
<dbReference type="InterPro" id="IPR058240">
    <property type="entry name" value="rSAM_sf"/>
</dbReference>
<accession>A0A510KNL1</accession>
<dbReference type="GO" id="GO:0003824">
    <property type="term" value="F:catalytic activity"/>
    <property type="evidence" value="ECO:0007669"/>
    <property type="project" value="InterPro"/>
</dbReference>
<reference evidence="5 6" key="1">
    <citation type="submission" date="2019-07" db="EMBL/GenBank/DDBJ databases">
        <title>Complete Genome Sequence of Leptotrichia trevisanii Strain JMUB3935.</title>
        <authorList>
            <person name="Watanabe S."/>
            <person name="Cui L."/>
        </authorList>
    </citation>
    <scope>NUCLEOTIDE SEQUENCE [LARGE SCALE GENOMIC DNA]</scope>
    <source>
        <strain evidence="5 6">JMUB3935</strain>
    </source>
</reference>
<dbReference type="PANTHER" id="PTHR43432">
    <property type="entry name" value="SLR0285 PROTEIN"/>
    <property type="match status" value="1"/>
</dbReference>
<dbReference type="InterPro" id="IPR007197">
    <property type="entry name" value="rSAM"/>
</dbReference>
<feature type="domain" description="Radical SAM core" evidence="4">
    <location>
        <begin position="16"/>
        <end position="182"/>
    </location>
</feature>
<evidence type="ECO:0000256" key="2">
    <source>
        <dbReference type="ARBA" id="ARBA00023004"/>
    </source>
</evidence>
<dbReference type="GO" id="GO:0046872">
    <property type="term" value="F:metal ion binding"/>
    <property type="evidence" value="ECO:0007669"/>
    <property type="project" value="UniProtKB-KW"/>
</dbReference>
<evidence type="ECO:0000313" key="6">
    <source>
        <dbReference type="Proteomes" id="UP000321378"/>
    </source>
</evidence>
<organism evidence="5 6">
    <name type="scientific">Leptotrichia trevisanii</name>
    <dbReference type="NCBI Taxonomy" id="109328"/>
    <lineage>
        <taxon>Bacteria</taxon>
        <taxon>Fusobacteriati</taxon>
        <taxon>Fusobacteriota</taxon>
        <taxon>Fusobacteriia</taxon>
        <taxon>Fusobacteriales</taxon>
        <taxon>Leptotrichiaceae</taxon>
        <taxon>Leptotrichia</taxon>
    </lineage>
</organism>
<sequence>MHFTKAKGILMPNNRMNLYKGCTHGCIYCDSRSKCYSMEHDFEDIEIKENAIELLENTLKRKRLKCMLGLGSMSDPYMSIENKIENTRKSLELAYKYRFGFSLITKSNRILRDIDLLKKINENTKCVVQITLTTYDEKLCRKIEPNVCSTKERFIVLKKLKEAGIPTIVWLCPILPFINDTEENINGILDYCIKAEVKGIFCFGMGLTLREGSREYFYKQLDILFPGIKEKYIKTYGNSFFINSLNNNRLMKLFHEKCEKNGIMHNNKNIFNYINSFEEKNKFSQLKLF</sequence>
<dbReference type="SFLD" id="SFLDG01084">
    <property type="entry name" value="Uncharacterised_Radical_SAM_Su"/>
    <property type="match status" value="1"/>
</dbReference>
<evidence type="ECO:0000313" key="5">
    <source>
        <dbReference type="EMBL" id="BBM52211.1"/>
    </source>
</evidence>
<keyword evidence="3" id="KW-0411">Iron-sulfur</keyword>
<dbReference type="CDD" id="cd01335">
    <property type="entry name" value="Radical_SAM"/>
    <property type="match status" value="1"/>
</dbReference>
<gene>
    <name evidence="5" type="ORF">JMUB3935_1189</name>
</gene>
<dbReference type="SUPFAM" id="SSF102114">
    <property type="entry name" value="Radical SAM enzymes"/>
    <property type="match status" value="1"/>
</dbReference>
<keyword evidence="2" id="KW-0408">Iron</keyword>
<dbReference type="GO" id="GO:0051536">
    <property type="term" value="F:iron-sulfur cluster binding"/>
    <property type="evidence" value="ECO:0007669"/>
    <property type="project" value="UniProtKB-KW"/>
</dbReference>
<evidence type="ECO:0000256" key="1">
    <source>
        <dbReference type="ARBA" id="ARBA00022723"/>
    </source>
</evidence>